<dbReference type="InterPro" id="IPR051298">
    <property type="entry name" value="Heme_transport/Cell_adhesion"/>
</dbReference>
<dbReference type="OrthoDB" id="6126170at2759"/>
<dbReference type="PANTHER" id="PTHR22917:SF6">
    <property type="entry name" value="EG:8D8.2 PROTEIN-RELATED"/>
    <property type="match status" value="1"/>
</dbReference>
<evidence type="ECO:0000313" key="3">
    <source>
        <dbReference type="Proteomes" id="UP000596742"/>
    </source>
</evidence>
<organism evidence="2 3">
    <name type="scientific">Mytilus galloprovincialis</name>
    <name type="common">Mediterranean mussel</name>
    <dbReference type="NCBI Taxonomy" id="29158"/>
    <lineage>
        <taxon>Eukaryota</taxon>
        <taxon>Metazoa</taxon>
        <taxon>Spiralia</taxon>
        <taxon>Lophotrochozoa</taxon>
        <taxon>Mollusca</taxon>
        <taxon>Bivalvia</taxon>
        <taxon>Autobranchia</taxon>
        <taxon>Pteriomorphia</taxon>
        <taxon>Mytilida</taxon>
        <taxon>Mytiloidea</taxon>
        <taxon>Mytilidae</taxon>
        <taxon>Mytilinae</taxon>
        <taxon>Mytilus</taxon>
    </lineage>
</organism>
<evidence type="ECO:0000313" key="2">
    <source>
        <dbReference type="EMBL" id="VDI65643.1"/>
    </source>
</evidence>
<accession>A0A8B6GKP9</accession>
<feature type="non-terminal residue" evidence="2">
    <location>
        <position position="1289"/>
    </location>
</feature>
<feature type="region of interest" description="Disordered" evidence="1">
    <location>
        <begin position="959"/>
        <end position="1052"/>
    </location>
</feature>
<evidence type="ECO:0000256" key="1">
    <source>
        <dbReference type="SAM" id="MobiDB-lite"/>
    </source>
</evidence>
<evidence type="ECO:0008006" key="4">
    <source>
        <dbReference type="Google" id="ProtNLM"/>
    </source>
</evidence>
<sequence>GTTDSPTTLSSKLPTSSASTKIPTLPSLTSTSTTTSETTHTTTKETTTLSTIATTSSEVIKTHHFSFIAISHNILTTSSYNLSVHGSPHLEQNSVLVLNGSNQFVEFSNNSNLGCLNNLAVCQTGFTIKVNVSLTKVNQQQKIVIISNSNQYLNGTGMALYFYNGHLYGYMSTHNQTWKVDYKYKVDVTMWHKYQISWSVAHGLTIFIDGHQVITTTQATIHTYTLIQHALTIGKLHSVSYTTSMKLTGLTIWQASHQVLIQHGILTTGFTIKVNVSLTKVNQQQKTVIISNSNQYLNGTGMALYFYNGHMYGYMSTHNQTWKVDYKYKVDVTLWHKYQISWSVAHGLTIFIDGHQVASTTHATTHKYTLIQHSLTIGKLHLVSYTTSMKLTGLTIWQASHQVLIQHGILTTVSTTDSKPTITSTTTLTSKLPTSSVATQMTTSAQRIASTSTNTLGTTPTTTKETTIPITIATTNSEIIKTHHFSFTAISHNILTTSSFNLSVHGSPHLEQHSVLVLNGSNQYVEFSNNSHIGCLNNLAVCQTGFTIKVNVSLIKVNQQQKTVIISNSNQYLNGTGMALYFYNGHLYGYMSTHNQTWKVDYKYKVDVTLWHKYQISWSVAHGLTIFIDGHQVASITHATTHKYTLIQHSLTIGKLHSVSYTTSMKLTGLTIWQASHQVLIQHGILTTAMPTTTTLAPTTTKMDIPKFEWNFVKIPHSQTIIGSMFNATVHGTVNVNTSLGFNFNNTNQYIDLGVHSNLCFGNLSLCSCGLTIKIMIMFTKLEENTVIISSGAEQATGTGLAMVYRYGQIHCMVSTATDSWFTEFSREKFIYHQVHQVIITWSPAHGLKVIINNYVISSVTKSIKHRAIKSFTEHMYIGNTPTVKSLTSCNYFMSSVIIWHCWIDNIVGEGELTTPIPETTTASVTTPVKTAPPTSPAPALTTQFCKTGYVCKDDLTTHPTWKPTNPSKQPTTLKQTQPTNPPTKKPTKPTKPTTPKPTARPTTLKPTKPTTRPTTSKPTTPKPTKPTTRPTTPKPTTPRPSRPSYVTIPHLRPGVSNTGVAYFSCQFEKSKQPNVEFVVCLNINGKCPKPVFVGGSYQEVKFTIVEINQNLFQKQITCTVQARWKGQILVTPIKTSNIITPDIKIVTGNLVLTEGHPTEHLIVNVTAPPQMFCCPGCQGNCKVTITTHANFERFYQRCTSHKYIPEVVVGWAGTSQSPDQNQCGTSVSQTTHISSWQQIIKIPVKATVDGRIDRNTHNHFTVQGHVINQPSKPSITIKPHTLNVGQVQ</sequence>
<dbReference type="Proteomes" id="UP000596742">
    <property type="component" value="Unassembled WGS sequence"/>
</dbReference>
<protein>
    <recommendedName>
        <fullName evidence="4">VWFD domain-containing protein</fullName>
    </recommendedName>
</protein>
<feature type="non-terminal residue" evidence="2">
    <location>
        <position position="1"/>
    </location>
</feature>
<gene>
    <name evidence="2" type="ORF">MGAL_10B071274</name>
</gene>
<feature type="region of interest" description="Disordered" evidence="1">
    <location>
        <begin position="1"/>
        <end position="47"/>
    </location>
</feature>
<dbReference type="InterPro" id="IPR013320">
    <property type="entry name" value="ConA-like_dom_sf"/>
</dbReference>
<dbReference type="Gene3D" id="2.60.120.200">
    <property type="match status" value="3"/>
</dbReference>
<dbReference type="SUPFAM" id="SSF49899">
    <property type="entry name" value="Concanavalin A-like lectins/glucanases"/>
    <property type="match status" value="4"/>
</dbReference>
<comment type="caution">
    <text evidence="2">The sequence shown here is derived from an EMBL/GenBank/DDBJ whole genome shotgun (WGS) entry which is preliminary data.</text>
</comment>
<dbReference type="EMBL" id="UYJE01008633">
    <property type="protein sequence ID" value="VDI65643.1"/>
    <property type="molecule type" value="Genomic_DNA"/>
</dbReference>
<reference evidence="2" key="1">
    <citation type="submission" date="2018-11" db="EMBL/GenBank/DDBJ databases">
        <authorList>
            <person name="Alioto T."/>
            <person name="Alioto T."/>
        </authorList>
    </citation>
    <scope>NUCLEOTIDE SEQUENCE</scope>
</reference>
<keyword evidence="3" id="KW-1185">Reference proteome</keyword>
<proteinExistence type="predicted"/>
<feature type="compositionally biased region" description="Low complexity" evidence="1">
    <location>
        <begin position="967"/>
        <end position="979"/>
    </location>
</feature>
<dbReference type="PANTHER" id="PTHR22917">
    <property type="entry name" value="HEMOPEXIN DOMAIN-CONTAINING PROTEIN"/>
    <property type="match status" value="1"/>
</dbReference>
<feature type="compositionally biased region" description="Pro residues" evidence="1">
    <location>
        <begin position="1033"/>
        <end position="1042"/>
    </location>
</feature>
<feature type="compositionally biased region" description="Low complexity" evidence="1">
    <location>
        <begin position="991"/>
        <end position="1020"/>
    </location>
</feature>
<name>A0A8B6GKP9_MYTGA</name>
<dbReference type="PRINTS" id="PR01217">
    <property type="entry name" value="PRICHEXTENSN"/>
</dbReference>